<dbReference type="Proteomes" id="UP000239494">
    <property type="component" value="Unassembled WGS sequence"/>
</dbReference>
<organism evidence="3 4">
    <name type="scientific">Umezawaea tangerina</name>
    <dbReference type="NCBI Taxonomy" id="84725"/>
    <lineage>
        <taxon>Bacteria</taxon>
        <taxon>Bacillati</taxon>
        <taxon>Actinomycetota</taxon>
        <taxon>Actinomycetes</taxon>
        <taxon>Pseudonocardiales</taxon>
        <taxon>Pseudonocardiaceae</taxon>
        <taxon>Umezawaea</taxon>
    </lineage>
</organism>
<gene>
    <name evidence="3" type="ORF">CLV43_10530</name>
</gene>
<evidence type="ECO:0000259" key="2">
    <source>
        <dbReference type="Pfam" id="PF13243"/>
    </source>
</evidence>
<feature type="region of interest" description="Disordered" evidence="1">
    <location>
        <begin position="1"/>
        <end position="20"/>
    </location>
</feature>
<sequence>MRPLSHHGGEPWPSSSVPDSLGDATARLSRYVASHVDPDGAVRFPCHGRPLETALLLRLLQSTGQPFDRQTRYLRSLPTGTEPFDLAIAQAALSRGGGPTGELRASVVAKCPDFTGPRKRALLDGVFAVLGESAAADRAYRDVLRRDGLHSWAQVQVTALKGVLTGSLADEDAHVLLATQRSPEVWEGNLLIHLFTLHALQRLPGTETVVADGIRKALRHVRSDGGVPFVTDTDTWCTVTAGVALAAAGAPEPVLDRIAARLVRSQLPGGGWSVTDVALQTDVDDTSVALQFLQSRTGNASDQAVKRGLASLLAVRHPRGGFPTYVRDSAPEACMTVAALDAFTYDRTQHRQVLADGLSFLADEQLADGTFPPDWSSSLLHTVFRAVLMASRIPDGPAGRIAARGLDFVLGGQNDDGGWGQRADSPSDPISTSYAVMALCAQDDPRPAAEGVRFLLRHQQEDGSIPSVSDSIGPRPFIFHVPLLADVFALMALGHVTRRFGGPPELPGRAW</sequence>
<dbReference type="UniPathway" id="UPA00337"/>
<protein>
    <submittedName>
        <fullName evidence="3">Squalene-hopene/tetraprenyl-beta-curcumene cyclase/sporulenol synthase</fullName>
    </submittedName>
</protein>
<evidence type="ECO:0000256" key="1">
    <source>
        <dbReference type="SAM" id="MobiDB-lite"/>
    </source>
</evidence>
<proteinExistence type="predicted"/>
<dbReference type="OrthoDB" id="9758578at2"/>
<evidence type="ECO:0000313" key="4">
    <source>
        <dbReference type="Proteomes" id="UP000239494"/>
    </source>
</evidence>
<comment type="caution">
    <text evidence="3">The sequence shown here is derived from an EMBL/GenBank/DDBJ whole genome shotgun (WGS) entry which is preliminary data.</text>
</comment>
<dbReference type="InterPro" id="IPR008930">
    <property type="entry name" value="Terpenoid_cyclase/PrenylTrfase"/>
</dbReference>
<feature type="domain" description="Squalene cyclase C-terminal" evidence="2">
    <location>
        <begin position="343"/>
        <end position="496"/>
    </location>
</feature>
<dbReference type="AlphaFoldDB" id="A0A2T0T6K6"/>
<dbReference type="Pfam" id="PF13243">
    <property type="entry name" value="SQHop_cyclase_C"/>
    <property type="match status" value="1"/>
</dbReference>
<accession>A0A2T0T6K6</accession>
<evidence type="ECO:0000313" key="3">
    <source>
        <dbReference type="EMBL" id="PRY41272.1"/>
    </source>
</evidence>
<keyword evidence="4" id="KW-1185">Reference proteome</keyword>
<dbReference type="Gene3D" id="1.50.10.20">
    <property type="match status" value="2"/>
</dbReference>
<dbReference type="InterPro" id="IPR032696">
    <property type="entry name" value="SQ_cyclase_C"/>
</dbReference>
<dbReference type="EMBL" id="PVTF01000005">
    <property type="protein sequence ID" value="PRY41272.1"/>
    <property type="molecule type" value="Genomic_DNA"/>
</dbReference>
<name>A0A2T0T6K6_9PSEU</name>
<reference evidence="3 4" key="1">
    <citation type="submission" date="2018-03" db="EMBL/GenBank/DDBJ databases">
        <title>Genomic Encyclopedia of Archaeal and Bacterial Type Strains, Phase II (KMG-II): from individual species to whole genera.</title>
        <authorList>
            <person name="Goeker M."/>
        </authorList>
    </citation>
    <scope>NUCLEOTIDE SEQUENCE [LARGE SCALE GENOMIC DNA]</scope>
    <source>
        <strain evidence="3 4">DSM 44720</strain>
    </source>
</reference>
<dbReference type="SUPFAM" id="SSF48239">
    <property type="entry name" value="Terpenoid cyclases/Protein prenyltransferases"/>
    <property type="match status" value="2"/>
</dbReference>
<dbReference type="RefSeq" id="WP_106188326.1">
    <property type="nucleotide sequence ID" value="NZ_PVTF01000005.1"/>
</dbReference>